<sequence length="247" mass="25530">MEGSAYIAMTGLLAASKRLDVTANNLANASTTGYKAERAAFRAVPFFYQGQPNRVDVVAQKNGMDLQQGAIQQTGRSLDIALNGPGFFVVQSQGGEKSYTRAGNFNLSAQGMLINASGQAVLGVGGSPIYVPSGASVRVTPDGTVSATPNTPNARASSVGQILVVNPPSASIQPQGNGLFAPNPGQKVGIKGIAAQIVPGALEGSNVNPVNSMIHMISASRLFQWETQAVQTISTDQKDSNSIPSNL</sequence>
<dbReference type="InterPro" id="IPR012836">
    <property type="entry name" value="FlgF"/>
</dbReference>
<evidence type="ECO:0000256" key="6">
    <source>
        <dbReference type="RuleBase" id="RU362116"/>
    </source>
</evidence>
<dbReference type="Proteomes" id="UP000193925">
    <property type="component" value="Chromosome AFERRI"/>
</dbReference>
<keyword evidence="10" id="KW-0966">Cell projection</keyword>
<comment type="similarity">
    <text evidence="2 6">Belongs to the flagella basal body rod proteins family.</text>
</comment>
<feature type="domain" description="Flagellar basal-body/hook protein C-terminal" evidence="8">
    <location>
        <begin position="199"/>
        <end position="241"/>
    </location>
</feature>
<dbReference type="AlphaFoldDB" id="A0A060UWM1"/>
<dbReference type="PANTHER" id="PTHR30435:SF18">
    <property type="entry name" value="FLAGELLAR BASAL-BODY ROD PROTEIN FLGF"/>
    <property type="match status" value="1"/>
</dbReference>
<reference evidence="10" key="2">
    <citation type="submission" date="2014-07" db="EMBL/GenBank/DDBJ databases">
        <title>Initial genome analysis of the psychrotolerant acidophile Acidithiobacillus ferrivorans CF27: insights into iron and sulfur oxidation pathways and into biofilm formation.</title>
        <authorList>
            <person name="Talla E."/>
            <person name="Hedrich S."/>
            <person name="Mangenot S."/>
            <person name="Ji B."/>
            <person name="Johnson D.B."/>
            <person name="Barbe V."/>
            <person name="Bonnefoy V."/>
        </authorList>
    </citation>
    <scope>NUCLEOTIDE SEQUENCE [LARGE SCALE GENOMIC DNA]</scope>
    <source>
        <strain evidence="10">CF27</strain>
    </source>
</reference>
<dbReference type="GO" id="GO:0030694">
    <property type="term" value="C:bacterial-type flagellum basal body, rod"/>
    <property type="evidence" value="ECO:0007669"/>
    <property type="project" value="UniProtKB-UniRule"/>
</dbReference>
<evidence type="ECO:0000256" key="2">
    <source>
        <dbReference type="ARBA" id="ARBA00009677"/>
    </source>
</evidence>
<proteinExistence type="inferred from homology"/>
<protein>
    <recommendedName>
        <fullName evidence="5 6">Flagellar basal-body rod protein FlgF</fullName>
    </recommendedName>
</protein>
<evidence type="ECO:0000256" key="3">
    <source>
        <dbReference type="ARBA" id="ARBA00023143"/>
    </source>
</evidence>
<keyword evidence="12" id="KW-1185">Reference proteome</keyword>
<dbReference type="InterPro" id="IPR053967">
    <property type="entry name" value="LlgE_F_G-like_D1"/>
</dbReference>
<feature type="domain" description="Flagellar basal body rod protein N-terminal" evidence="7">
    <location>
        <begin position="6"/>
        <end position="35"/>
    </location>
</feature>
<reference evidence="10" key="1">
    <citation type="submission" date="2014-03" db="EMBL/GenBank/DDBJ databases">
        <authorList>
            <person name="Genoscope - CEA"/>
        </authorList>
    </citation>
    <scope>NUCLEOTIDE SEQUENCE [LARGE SCALE GENOMIC DNA]</scope>
    <source>
        <strain evidence="10">CF27</strain>
    </source>
</reference>
<accession>A0A060UWM1</accession>
<dbReference type="PANTHER" id="PTHR30435">
    <property type="entry name" value="FLAGELLAR PROTEIN"/>
    <property type="match status" value="1"/>
</dbReference>
<evidence type="ECO:0000313" key="11">
    <source>
        <dbReference type="EMBL" id="SMH67514.1"/>
    </source>
</evidence>
<evidence type="ECO:0000256" key="5">
    <source>
        <dbReference type="ARBA" id="ARBA00040228"/>
    </source>
</evidence>
<keyword evidence="3 6" id="KW-0975">Bacterial flagellum</keyword>
<evidence type="ECO:0000259" key="8">
    <source>
        <dbReference type="Pfam" id="PF06429"/>
    </source>
</evidence>
<feature type="domain" description="Flagellar hook protein FlgE/F/G-like D1" evidence="9">
    <location>
        <begin position="81"/>
        <end position="147"/>
    </location>
</feature>
<evidence type="ECO:0000313" key="10">
    <source>
        <dbReference type="EMBL" id="CDQ11153.1"/>
    </source>
</evidence>
<keyword evidence="10" id="KW-0282">Flagellum</keyword>
<comment type="subcellular location">
    <subcellularLocation>
        <location evidence="1 6">Bacterial flagellum basal body</location>
    </subcellularLocation>
</comment>
<evidence type="ECO:0000313" key="12">
    <source>
        <dbReference type="Proteomes" id="UP000193925"/>
    </source>
</evidence>
<dbReference type="EMBL" id="LT841305">
    <property type="protein sequence ID" value="SMH67514.1"/>
    <property type="molecule type" value="Genomic_DNA"/>
</dbReference>
<dbReference type="RefSeq" id="WP_035194060.1">
    <property type="nucleotide sequence ID" value="NZ_CCCS020000049.1"/>
</dbReference>
<dbReference type="PROSITE" id="PS00588">
    <property type="entry name" value="FLAGELLA_BB_ROD"/>
    <property type="match status" value="1"/>
</dbReference>
<dbReference type="InterPro" id="IPR010930">
    <property type="entry name" value="Flg_bb/hook_C_dom"/>
</dbReference>
<comment type="subunit">
    <text evidence="4 6">The basal body constitutes a major portion of the flagellar organelle and consists of five rings (E,L,P,S, and M) mounted on a central rod. The rod consists of about 26 subunits of FlgG in the distal portion, and FlgB, FlgC and FlgF are thought to build up the proximal portion of the rod with about 6 subunits each.</text>
</comment>
<dbReference type="EMBL" id="CCCS020000049">
    <property type="protein sequence ID" value="CDQ11153.1"/>
    <property type="molecule type" value="Genomic_DNA"/>
</dbReference>
<organism evidence="10">
    <name type="scientific">Acidithiobacillus ferrivorans</name>
    <dbReference type="NCBI Taxonomy" id="160808"/>
    <lineage>
        <taxon>Bacteria</taxon>
        <taxon>Pseudomonadati</taxon>
        <taxon>Pseudomonadota</taxon>
        <taxon>Acidithiobacillia</taxon>
        <taxon>Acidithiobacillales</taxon>
        <taxon>Acidithiobacillaceae</taxon>
        <taxon>Acidithiobacillus</taxon>
    </lineage>
</organism>
<keyword evidence="10" id="KW-0969">Cilium</keyword>
<dbReference type="SUPFAM" id="SSF117143">
    <property type="entry name" value="Flagellar hook protein flgE"/>
    <property type="match status" value="1"/>
</dbReference>
<dbReference type="Pfam" id="PF22692">
    <property type="entry name" value="LlgE_F_G_D1"/>
    <property type="match status" value="1"/>
</dbReference>
<dbReference type="InterPro" id="IPR001444">
    <property type="entry name" value="Flag_bb_rod_N"/>
</dbReference>
<dbReference type="GO" id="GO:0071978">
    <property type="term" value="P:bacterial-type flagellum-dependent swarming motility"/>
    <property type="evidence" value="ECO:0007669"/>
    <property type="project" value="TreeGrafter"/>
</dbReference>
<dbReference type="NCBIfam" id="NF009280">
    <property type="entry name" value="PRK12640.1"/>
    <property type="match status" value="1"/>
</dbReference>
<dbReference type="Pfam" id="PF06429">
    <property type="entry name" value="Flg_bbr_C"/>
    <property type="match status" value="1"/>
</dbReference>
<name>A0A060UWM1_9PROT</name>
<dbReference type="Pfam" id="PF00460">
    <property type="entry name" value="Flg_bb_rod"/>
    <property type="match status" value="1"/>
</dbReference>
<dbReference type="InterPro" id="IPR019776">
    <property type="entry name" value="Flagellar_basal_body_rod_CS"/>
</dbReference>
<dbReference type="NCBIfam" id="TIGR02490">
    <property type="entry name" value="flgF"/>
    <property type="match status" value="1"/>
</dbReference>
<reference evidence="11 12" key="3">
    <citation type="submission" date="2017-03" db="EMBL/GenBank/DDBJ databases">
        <authorList>
            <person name="Regsiter A."/>
            <person name="William W."/>
        </authorList>
    </citation>
    <scope>NUCLEOTIDE SEQUENCE [LARGE SCALE GENOMIC DNA]</scope>
    <source>
        <strain evidence="11">PRJEB5721</strain>
    </source>
</reference>
<dbReference type="InterPro" id="IPR037925">
    <property type="entry name" value="FlgE/F/G-like"/>
</dbReference>
<dbReference type="NCBIfam" id="TIGR03506">
    <property type="entry name" value="FlgEFG_subfam"/>
    <property type="match status" value="1"/>
</dbReference>
<evidence type="ECO:0000259" key="9">
    <source>
        <dbReference type="Pfam" id="PF22692"/>
    </source>
</evidence>
<evidence type="ECO:0000256" key="4">
    <source>
        <dbReference type="ARBA" id="ARBA00038560"/>
    </source>
</evidence>
<evidence type="ECO:0000256" key="1">
    <source>
        <dbReference type="ARBA" id="ARBA00004117"/>
    </source>
</evidence>
<evidence type="ECO:0000259" key="7">
    <source>
        <dbReference type="Pfam" id="PF00460"/>
    </source>
</evidence>
<gene>
    <name evidence="11" type="ORF">AFERRI_50715</name>
    <name evidence="10" type="ORF">AFERRI_530048</name>
</gene>
<dbReference type="InterPro" id="IPR020013">
    <property type="entry name" value="Flagellar_FlgE/F/G"/>
</dbReference>